<feature type="domain" description="Tip attachment protein J" evidence="3">
    <location>
        <begin position="302"/>
        <end position="456"/>
    </location>
</feature>
<dbReference type="Pfam" id="PF13550">
    <property type="entry name" value="Phage-tail_3"/>
    <property type="match status" value="1"/>
</dbReference>
<name>A0A3L7JAM9_9HYPH</name>
<organism evidence="5 6">
    <name type="scientific">Notoacmeibacter ruber</name>
    <dbReference type="NCBI Taxonomy" id="2670375"/>
    <lineage>
        <taxon>Bacteria</taxon>
        <taxon>Pseudomonadati</taxon>
        <taxon>Pseudomonadota</taxon>
        <taxon>Alphaproteobacteria</taxon>
        <taxon>Hyphomicrobiales</taxon>
        <taxon>Notoacmeibacteraceae</taxon>
        <taxon>Notoacmeibacter</taxon>
    </lineage>
</organism>
<dbReference type="EMBL" id="RCWN01000001">
    <property type="protein sequence ID" value="RLQ87530.1"/>
    <property type="molecule type" value="Genomic_DNA"/>
</dbReference>
<keyword evidence="6" id="KW-1185">Reference proteome</keyword>
<evidence type="ECO:0000259" key="3">
    <source>
        <dbReference type="Pfam" id="PF13550"/>
    </source>
</evidence>
<dbReference type="InterPro" id="IPR025195">
    <property type="entry name" value="GTA_TIM_dom"/>
</dbReference>
<evidence type="ECO:0000256" key="1">
    <source>
        <dbReference type="SAM" id="MobiDB-lite"/>
    </source>
</evidence>
<dbReference type="InterPro" id="IPR032876">
    <property type="entry name" value="J_dom"/>
</dbReference>
<feature type="domain" description="GTA TIM-barrel-like" evidence="2">
    <location>
        <begin position="152"/>
        <end position="238"/>
    </location>
</feature>
<evidence type="ECO:0000259" key="4">
    <source>
        <dbReference type="Pfam" id="PF23666"/>
    </source>
</evidence>
<reference evidence="5 6" key="1">
    <citation type="submission" date="2018-10" db="EMBL/GenBank/DDBJ databases">
        <title>Notoacmeibacter sp. M2BS9Y-3-1, whole genome shotgun sequence.</title>
        <authorList>
            <person name="Tuo L."/>
        </authorList>
    </citation>
    <scope>NUCLEOTIDE SEQUENCE [LARGE SCALE GENOMIC DNA]</scope>
    <source>
        <strain evidence="5 6">M2BS9Y-3-1</strain>
    </source>
</reference>
<feature type="region of interest" description="Disordered" evidence="1">
    <location>
        <begin position="175"/>
        <end position="196"/>
    </location>
</feature>
<dbReference type="RefSeq" id="WP_121644497.1">
    <property type="nucleotide sequence ID" value="NZ_RCWN01000001.1"/>
</dbReference>
<dbReference type="Pfam" id="PF13547">
    <property type="entry name" value="GTA_TIM"/>
    <property type="match status" value="1"/>
</dbReference>
<sequence>MTEIGLDSEWRAEQESWLHDLLGPEEARRVGKEWFMTARSKQYPLPEAPKRWLVVGGRGSGKTRLGAEWVRALILGLPPFTRPGLSYGRIALVAETLGDAREVMVDGASGILATARGGEKPRFEASRRRVLFDNGATAQIFSSEDPDALRGPQFDAAWCDELGAPAVDGGATRPNLFVDGKSSESATPDGSNGGRDDLIQRRFLRAHLSHWKNRQASPVDPERLYLWAWDTRPYPAFPLLDDIWSDGNAWSRGHWLNGRLEQVELGDCLAALLRRAGLCSFDVSGVDAMVEGVVLEAGSALRKSLSPILDLHGIEAFEQNGLLTFRSRNRRGSVGLVGDPVERAEDGPAIETHASPMETVGEVLAAAREPLIEYQSVVARRFESGAEQKQARQIAFPGAMHRGALEARAADQLRRAQEERITLALSLPPSLSVPQPGCRFRLGERPEVVWKIEEVESGLEVRLRASRDVAFTPSADNSIRPDGLTAQSVAAQGGAPAVSFLDLPLIDGEEPASRFRVAAWSRFWMPFSVTAAPAGSFQERVIIDDPATMGETVDDLPPARPGRVMRTTLRVQLFAGSLSSVERMDLLAGANAAAIEGSSGWEIVQFESAEEIASDIWVLKGLLRGQLGTEDVAATRLPLGSNFVLLDSAVGVAGLRHAEIGMEMRWRVDPAGRETSAEDRIETMKAGGVRASLPLAPVHPCAIMVDDAIRFDWIRRGRVEADRWEGPDIPLGEEDETYDVSILDETGNTLTSAIVTAPLWSVPRQVFSEPAEEHRLKVCQVSRTMGAGIPMVARFAPQTLSPICKRRLLI</sequence>
<protein>
    <submittedName>
        <fullName evidence="5">Host specificity protein</fullName>
    </submittedName>
</protein>
<feature type="domain" description="Rcc01698-like C-terminal" evidence="4">
    <location>
        <begin position="547"/>
        <end position="644"/>
    </location>
</feature>
<dbReference type="InterPro" id="IPR056490">
    <property type="entry name" value="Rcc01698_C"/>
</dbReference>
<dbReference type="Proteomes" id="UP000281094">
    <property type="component" value="Unassembled WGS sequence"/>
</dbReference>
<comment type="caution">
    <text evidence="5">The sequence shown here is derived from an EMBL/GenBank/DDBJ whole genome shotgun (WGS) entry which is preliminary data.</text>
</comment>
<evidence type="ECO:0000313" key="6">
    <source>
        <dbReference type="Proteomes" id="UP000281094"/>
    </source>
</evidence>
<gene>
    <name evidence="5" type="ORF">D8780_04220</name>
</gene>
<dbReference type="Gene3D" id="3.20.20.80">
    <property type="entry name" value="Glycosidases"/>
    <property type="match status" value="1"/>
</dbReference>
<accession>A0A3L7JAM9</accession>
<evidence type="ECO:0000259" key="2">
    <source>
        <dbReference type="Pfam" id="PF13547"/>
    </source>
</evidence>
<evidence type="ECO:0000313" key="5">
    <source>
        <dbReference type="EMBL" id="RLQ87530.1"/>
    </source>
</evidence>
<dbReference type="Pfam" id="PF23666">
    <property type="entry name" value="Rcc01698_C"/>
    <property type="match status" value="1"/>
</dbReference>
<proteinExistence type="predicted"/>
<dbReference type="AlphaFoldDB" id="A0A3L7JAM9"/>